<feature type="domain" description="CN hydrolase" evidence="2">
    <location>
        <begin position="8"/>
        <end position="279"/>
    </location>
</feature>
<dbReference type="InterPro" id="IPR044149">
    <property type="entry name" value="Nitrilases_CHs"/>
</dbReference>
<dbReference type="RefSeq" id="WP_009349494.1">
    <property type="nucleotide sequence ID" value="NZ_GL638136.1"/>
</dbReference>
<reference evidence="3 4" key="1">
    <citation type="submission" date="2010-08" db="EMBL/GenBank/DDBJ databases">
        <authorList>
            <person name="Weinstock G."/>
            <person name="Sodergren E."/>
            <person name="Clifton S."/>
            <person name="Fulton L."/>
            <person name="Fulton B."/>
            <person name="Courtney L."/>
            <person name="Fronick C."/>
            <person name="Harrison M."/>
            <person name="Strong C."/>
            <person name="Farmer C."/>
            <person name="Delahaunty K."/>
            <person name="Markovic C."/>
            <person name="Hall O."/>
            <person name="Minx P."/>
            <person name="Tomlinson C."/>
            <person name="Mitreva M."/>
            <person name="Hou S."/>
            <person name="Chen J."/>
            <person name="Wollam A."/>
            <person name="Pepin K.H."/>
            <person name="Johnson M."/>
            <person name="Bhonagiri V."/>
            <person name="Zhang X."/>
            <person name="Suruliraj S."/>
            <person name="Warren W."/>
            <person name="Chinwalla A."/>
            <person name="Mardis E.R."/>
            <person name="Wilson R.K."/>
        </authorList>
    </citation>
    <scope>NUCLEOTIDE SEQUENCE [LARGE SCALE GENOMIC DNA]</scope>
    <source>
        <strain evidence="3 4">F0399</strain>
    </source>
</reference>
<comment type="caution">
    <text evidence="3">The sequence shown here is derived from an EMBL/GenBank/DDBJ whole genome shotgun (WGS) entry which is preliminary data.</text>
</comment>
<sequence length="308" mass="34256">MKDLKQTCRLGLIQAAPVMFDKAASLEKALAWIEKAAAQDAELIVFPELFLPGYPFGMTFGFTVGSRSEDGRKDWKLYYDNSVVCPGAETAAIGAAAKKHHAYISIGVSERDDTTGTLYNTNLMFTPDGALASVHRKLKPTGAERFVWGDANRGYFPTIDSPWGPLGSLICWENYMPLARAALYERGVNILIAPNTNDVPSWINTVQHIGLEGRCYFINADMVFTRDDYPRAQLHCSEEIDRLPEIVCRGGSCVIDPFGNFYTEPVWDKEELIVTTLDLGKAASAKMEFDPCGHYARPDVLELRINDK</sequence>
<dbReference type="SUPFAM" id="SSF56317">
    <property type="entry name" value="Carbon-nitrogen hydrolase"/>
    <property type="match status" value="1"/>
</dbReference>
<accession>E7N1G4</accession>
<protein>
    <submittedName>
        <fullName evidence="3">Hydrolase, carbon-nitrogen family</fullName>
    </submittedName>
</protein>
<dbReference type="HOGENOM" id="CLU_030130_6_1_9"/>
<evidence type="ECO:0000259" key="2">
    <source>
        <dbReference type="PROSITE" id="PS50263"/>
    </source>
</evidence>
<dbReference type="PANTHER" id="PTHR46044">
    <property type="entry name" value="NITRILASE"/>
    <property type="match status" value="1"/>
</dbReference>
<evidence type="ECO:0000313" key="4">
    <source>
        <dbReference type="Proteomes" id="UP000004633"/>
    </source>
</evidence>
<name>E7N1G4_9FIRM</name>
<dbReference type="Proteomes" id="UP000004633">
    <property type="component" value="Unassembled WGS sequence"/>
</dbReference>
<organism evidence="3 4">
    <name type="scientific">Selenomonas artemidis F0399</name>
    <dbReference type="NCBI Taxonomy" id="749551"/>
    <lineage>
        <taxon>Bacteria</taxon>
        <taxon>Bacillati</taxon>
        <taxon>Bacillota</taxon>
        <taxon>Negativicutes</taxon>
        <taxon>Selenomonadales</taxon>
        <taxon>Selenomonadaceae</taxon>
        <taxon>Selenomonas</taxon>
    </lineage>
</organism>
<evidence type="ECO:0000313" key="3">
    <source>
        <dbReference type="EMBL" id="EFW29935.1"/>
    </source>
</evidence>
<dbReference type="CDD" id="cd07564">
    <property type="entry name" value="nitrilases_CHs"/>
    <property type="match status" value="1"/>
</dbReference>
<keyword evidence="3" id="KW-0378">Hydrolase</keyword>
<keyword evidence="4" id="KW-1185">Reference proteome</keyword>
<evidence type="ECO:0000256" key="1">
    <source>
        <dbReference type="ARBA" id="ARBA00008129"/>
    </source>
</evidence>
<gene>
    <name evidence="3" type="ORF">HMPREF9555_00817</name>
</gene>
<dbReference type="PROSITE" id="PS50263">
    <property type="entry name" value="CN_HYDROLASE"/>
    <property type="match status" value="1"/>
</dbReference>
<dbReference type="InterPro" id="IPR003010">
    <property type="entry name" value="C-N_Hydrolase"/>
</dbReference>
<proteinExistence type="inferred from homology"/>
<dbReference type="PANTHER" id="PTHR46044:SF1">
    <property type="entry name" value="CN HYDROLASE DOMAIN-CONTAINING PROTEIN"/>
    <property type="match status" value="1"/>
</dbReference>
<dbReference type="GO" id="GO:0016787">
    <property type="term" value="F:hydrolase activity"/>
    <property type="evidence" value="ECO:0007669"/>
    <property type="project" value="UniProtKB-KW"/>
</dbReference>
<dbReference type="AlphaFoldDB" id="E7N1G4"/>
<comment type="similarity">
    <text evidence="1">Belongs to the carbon-nitrogen hydrolase superfamily. Nitrilase family.</text>
</comment>
<dbReference type="InterPro" id="IPR036526">
    <property type="entry name" value="C-N_Hydrolase_sf"/>
</dbReference>
<dbReference type="Pfam" id="PF00795">
    <property type="entry name" value="CN_hydrolase"/>
    <property type="match status" value="1"/>
</dbReference>
<dbReference type="STRING" id="749551.HMPREF9555_00817"/>
<dbReference type="Gene3D" id="3.60.110.10">
    <property type="entry name" value="Carbon-nitrogen hydrolase"/>
    <property type="match status" value="1"/>
</dbReference>
<dbReference type="EMBL" id="AECV01000014">
    <property type="protein sequence ID" value="EFW29935.1"/>
    <property type="molecule type" value="Genomic_DNA"/>
</dbReference>